<evidence type="ECO:0000256" key="1">
    <source>
        <dbReference type="ARBA" id="ARBA00001947"/>
    </source>
</evidence>
<dbReference type="Proteomes" id="UP001217089">
    <property type="component" value="Unassembled WGS sequence"/>
</dbReference>
<name>A0ABQ9FLW3_TEGGR</name>
<feature type="domain" description="Peptidase M14" evidence="10">
    <location>
        <begin position="21"/>
        <end position="297"/>
    </location>
</feature>
<protein>
    <recommendedName>
        <fullName evidence="10">Peptidase M14 domain-containing protein</fullName>
    </recommendedName>
</protein>
<accession>A0ABQ9FLW3</accession>
<keyword evidence="7" id="KW-0325">Glycoprotein</keyword>
<dbReference type="SMART" id="SM00631">
    <property type="entry name" value="Zn_pept"/>
    <property type="match status" value="1"/>
</dbReference>
<dbReference type="SUPFAM" id="SSF53187">
    <property type="entry name" value="Zn-dependent exopeptidases"/>
    <property type="match status" value="1"/>
</dbReference>
<feature type="chain" id="PRO_5045239927" description="Peptidase M14 domain-containing protein" evidence="9">
    <location>
        <begin position="18"/>
        <end position="451"/>
    </location>
</feature>
<evidence type="ECO:0000256" key="4">
    <source>
        <dbReference type="ARBA" id="ARBA00022723"/>
    </source>
</evidence>
<comment type="caution">
    <text evidence="11">The sequence shown here is derived from an EMBL/GenBank/DDBJ whole genome shotgun (WGS) entry which is preliminary data.</text>
</comment>
<evidence type="ECO:0000256" key="9">
    <source>
        <dbReference type="SAM" id="SignalP"/>
    </source>
</evidence>
<dbReference type="InterPro" id="IPR000834">
    <property type="entry name" value="Peptidase_M14"/>
</dbReference>
<evidence type="ECO:0000256" key="6">
    <source>
        <dbReference type="ARBA" id="ARBA00022833"/>
    </source>
</evidence>
<comment type="cofactor">
    <cofactor evidence="1">
        <name>Zn(2+)</name>
        <dbReference type="ChEBI" id="CHEBI:29105"/>
    </cofactor>
</comment>
<dbReference type="EMBL" id="JARBDR010000214">
    <property type="protein sequence ID" value="KAJ8318260.1"/>
    <property type="molecule type" value="Genomic_DNA"/>
</dbReference>
<evidence type="ECO:0000256" key="3">
    <source>
        <dbReference type="ARBA" id="ARBA00022645"/>
    </source>
</evidence>
<dbReference type="Pfam" id="PF00246">
    <property type="entry name" value="Peptidase_M14"/>
    <property type="match status" value="1"/>
</dbReference>
<dbReference type="Pfam" id="PF13620">
    <property type="entry name" value="CarboxypepD_reg"/>
    <property type="match status" value="1"/>
</dbReference>
<comment type="similarity">
    <text evidence="2 8">Belongs to the peptidase M14 family.</text>
</comment>
<dbReference type="PRINTS" id="PR00765">
    <property type="entry name" value="CRBOXYPTASEA"/>
</dbReference>
<dbReference type="PROSITE" id="PS52035">
    <property type="entry name" value="PEPTIDASE_M14"/>
    <property type="match status" value="1"/>
</dbReference>
<keyword evidence="4" id="KW-0479">Metal-binding</keyword>
<dbReference type="PROSITE" id="PS00133">
    <property type="entry name" value="CARBOXYPEPT_ZN_2"/>
    <property type="match status" value="1"/>
</dbReference>
<dbReference type="SUPFAM" id="SSF49464">
    <property type="entry name" value="Carboxypeptidase regulatory domain-like"/>
    <property type="match status" value="1"/>
</dbReference>
<dbReference type="InterPro" id="IPR057246">
    <property type="entry name" value="CARBOXYPEPT_ZN_1"/>
</dbReference>
<keyword evidence="12" id="KW-1185">Reference proteome</keyword>
<reference evidence="11 12" key="1">
    <citation type="submission" date="2022-12" db="EMBL/GenBank/DDBJ databases">
        <title>Chromosome-level genome of Tegillarca granosa.</title>
        <authorList>
            <person name="Kim J."/>
        </authorList>
    </citation>
    <scope>NUCLEOTIDE SEQUENCE [LARGE SCALE GENOMIC DNA]</scope>
    <source>
        <strain evidence="11">Teg-2019</strain>
        <tissue evidence="11">Adductor muscle</tissue>
    </source>
</reference>
<feature type="active site" description="Proton donor/acceptor" evidence="8">
    <location>
        <position position="267"/>
    </location>
</feature>
<keyword evidence="3" id="KW-0645">Protease</keyword>
<keyword evidence="6" id="KW-0862">Zinc</keyword>
<evidence type="ECO:0000313" key="12">
    <source>
        <dbReference type="Proteomes" id="UP001217089"/>
    </source>
</evidence>
<sequence>MKIWAILVVLIPVFCDGFVHKHHDYNELVRILDEVHQECPDITRRYYLNYTLIDKTYVSKTTNNRNLEVIEICTDPGVTKPHKPGRPEFKYIGNMHGNEVVSREVLLALADYLCKEYKAKNKMITWLLENTCVHIMPSMNPDGWEIAYEDFKKALEPETKMVIGWIHAYPFVLSSNLHGGDLVVNYPFDTTTDGSPSNYTASPDDATFVALAKSYADYNTEMINGCPNKFKEENGDCITNGAKWYAVKGGMQDYNYLATNCFETTIELGEKKFPKTEKLEGKWNANKDALINYIAQSHIGIKGFVRDVSGNPVEARIQVKVLSNKGSHPISHAITTFKDGDYYRLLDDGHYLVTATAKGYCDQSRKITVNNHKGGKYREAQLVNFVMDPCPEESGYGENENEDLDTRASVLQMLYKDYSYRQDARSLEKILEYLRNREEDYPYLQEEMEKK</sequence>
<gene>
    <name evidence="11" type="ORF">KUTeg_003351</name>
</gene>
<evidence type="ECO:0000256" key="8">
    <source>
        <dbReference type="PROSITE-ProRule" id="PRU01379"/>
    </source>
</evidence>
<evidence type="ECO:0000313" key="11">
    <source>
        <dbReference type="EMBL" id="KAJ8318260.1"/>
    </source>
</evidence>
<keyword evidence="5" id="KW-0378">Hydrolase</keyword>
<feature type="signal peptide" evidence="9">
    <location>
        <begin position="1"/>
        <end position="17"/>
    </location>
</feature>
<evidence type="ECO:0000256" key="7">
    <source>
        <dbReference type="ARBA" id="ARBA00023180"/>
    </source>
</evidence>
<organism evidence="11 12">
    <name type="scientific">Tegillarca granosa</name>
    <name type="common">Malaysian cockle</name>
    <name type="synonym">Anadara granosa</name>
    <dbReference type="NCBI Taxonomy" id="220873"/>
    <lineage>
        <taxon>Eukaryota</taxon>
        <taxon>Metazoa</taxon>
        <taxon>Spiralia</taxon>
        <taxon>Lophotrochozoa</taxon>
        <taxon>Mollusca</taxon>
        <taxon>Bivalvia</taxon>
        <taxon>Autobranchia</taxon>
        <taxon>Pteriomorphia</taxon>
        <taxon>Arcoida</taxon>
        <taxon>Arcoidea</taxon>
        <taxon>Arcidae</taxon>
        <taxon>Tegillarca</taxon>
    </lineage>
</organism>
<dbReference type="Gene3D" id="3.40.630.10">
    <property type="entry name" value="Zn peptidases"/>
    <property type="match status" value="2"/>
</dbReference>
<dbReference type="InterPro" id="IPR050753">
    <property type="entry name" value="Peptidase_M14_domain"/>
</dbReference>
<dbReference type="PANTHER" id="PTHR11532:SF93">
    <property type="entry name" value="CARBOXYPEPTIDASE E"/>
    <property type="match status" value="1"/>
</dbReference>
<evidence type="ECO:0000256" key="5">
    <source>
        <dbReference type="ARBA" id="ARBA00022801"/>
    </source>
</evidence>
<dbReference type="InterPro" id="IPR057247">
    <property type="entry name" value="CARBOXYPEPT_ZN_2"/>
</dbReference>
<evidence type="ECO:0000256" key="2">
    <source>
        <dbReference type="ARBA" id="ARBA00005988"/>
    </source>
</evidence>
<dbReference type="PROSITE" id="PS00132">
    <property type="entry name" value="CARBOXYPEPT_ZN_1"/>
    <property type="match status" value="1"/>
</dbReference>
<proteinExistence type="inferred from homology"/>
<dbReference type="CDD" id="cd11308">
    <property type="entry name" value="Peptidase_M14NE-CP-C_like"/>
    <property type="match status" value="1"/>
</dbReference>
<keyword evidence="9" id="KW-0732">Signal</keyword>
<dbReference type="InterPro" id="IPR008969">
    <property type="entry name" value="CarboxyPept-like_regulatory"/>
</dbReference>
<evidence type="ECO:0000259" key="10">
    <source>
        <dbReference type="PROSITE" id="PS52035"/>
    </source>
</evidence>
<dbReference type="PANTHER" id="PTHR11532">
    <property type="entry name" value="PROTEASE M14 CARBOXYPEPTIDASE"/>
    <property type="match status" value="1"/>
</dbReference>
<dbReference type="Gene3D" id="2.60.40.1120">
    <property type="entry name" value="Carboxypeptidase-like, regulatory domain"/>
    <property type="match status" value="1"/>
</dbReference>
<keyword evidence="3" id="KW-0121">Carboxypeptidase</keyword>